<gene>
    <name evidence="2" type="ORF">PLEOSDRAFT_1102631</name>
</gene>
<protein>
    <submittedName>
        <fullName evidence="2">Uncharacterized protein</fullName>
    </submittedName>
</protein>
<proteinExistence type="predicted"/>
<feature type="chain" id="PRO_5001646718" evidence="1">
    <location>
        <begin position="24"/>
        <end position="179"/>
    </location>
</feature>
<dbReference type="AlphaFoldDB" id="A0A067NKH8"/>
<dbReference type="OrthoDB" id="10595114at2759"/>
<dbReference type="HOGENOM" id="CLU_1504059_0_0_1"/>
<evidence type="ECO:0000313" key="3">
    <source>
        <dbReference type="Proteomes" id="UP000027073"/>
    </source>
</evidence>
<evidence type="ECO:0000256" key="1">
    <source>
        <dbReference type="SAM" id="SignalP"/>
    </source>
</evidence>
<accession>A0A067NKH8</accession>
<dbReference type="EMBL" id="KL198007">
    <property type="protein sequence ID" value="KDQ28588.1"/>
    <property type="molecule type" value="Genomic_DNA"/>
</dbReference>
<sequence length="179" mass="17799">MQFNIITSLYIVIGFAFISTTFSAPVPNPNPQLGQVVGSVTGLVGSTTGSVVGGVGGIANSLTGALGGLTNVLGALPIPIPGLDTILTPITTTLVSTFLVTLPSSLIGQVVQLLNTLLVTLPTELLGSVDDILLAVFSIVTGGVTSVEVAVASLDGLVPAAALGPARELLRSLLALTAA</sequence>
<keyword evidence="1" id="KW-0732">Signal</keyword>
<evidence type="ECO:0000313" key="2">
    <source>
        <dbReference type="EMBL" id="KDQ28588.1"/>
    </source>
</evidence>
<reference evidence="3" key="1">
    <citation type="journal article" date="2014" name="Proc. Natl. Acad. Sci. U.S.A.">
        <title>Extensive sampling of basidiomycete genomes demonstrates inadequacy of the white-rot/brown-rot paradigm for wood decay fungi.</title>
        <authorList>
            <person name="Riley R."/>
            <person name="Salamov A.A."/>
            <person name="Brown D.W."/>
            <person name="Nagy L.G."/>
            <person name="Floudas D."/>
            <person name="Held B.W."/>
            <person name="Levasseur A."/>
            <person name="Lombard V."/>
            <person name="Morin E."/>
            <person name="Otillar R."/>
            <person name="Lindquist E.A."/>
            <person name="Sun H."/>
            <person name="LaButti K.M."/>
            <person name="Schmutz J."/>
            <person name="Jabbour D."/>
            <person name="Luo H."/>
            <person name="Baker S.E."/>
            <person name="Pisabarro A.G."/>
            <person name="Walton J.D."/>
            <person name="Blanchette R.A."/>
            <person name="Henrissat B."/>
            <person name="Martin F."/>
            <person name="Cullen D."/>
            <person name="Hibbett D.S."/>
            <person name="Grigoriev I.V."/>
        </authorList>
    </citation>
    <scope>NUCLEOTIDE SEQUENCE [LARGE SCALE GENOMIC DNA]</scope>
    <source>
        <strain evidence="3">PC15</strain>
    </source>
</reference>
<dbReference type="Proteomes" id="UP000027073">
    <property type="component" value="Unassembled WGS sequence"/>
</dbReference>
<dbReference type="VEuPathDB" id="FungiDB:PLEOSDRAFT_1102631"/>
<name>A0A067NKH8_PLEO1</name>
<dbReference type="InParanoid" id="A0A067NKH8"/>
<feature type="signal peptide" evidence="1">
    <location>
        <begin position="1"/>
        <end position="23"/>
    </location>
</feature>
<organism evidence="2 3">
    <name type="scientific">Pleurotus ostreatus (strain PC15)</name>
    <name type="common">Oyster mushroom</name>
    <dbReference type="NCBI Taxonomy" id="1137138"/>
    <lineage>
        <taxon>Eukaryota</taxon>
        <taxon>Fungi</taxon>
        <taxon>Dikarya</taxon>
        <taxon>Basidiomycota</taxon>
        <taxon>Agaricomycotina</taxon>
        <taxon>Agaricomycetes</taxon>
        <taxon>Agaricomycetidae</taxon>
        <taxon>Agaricales</taxon>
        <taxon>Pleurotineae</taxon>
        <taxon>Pleurotaceae</taxon>
        <taxon>Pleurotus</taxon>
    </lineage>
</organism>